<dbReference type="RefSeq" id="WP_378417108.1">
    <property type="nucleotide sequence ID" value="NZ_JBHSFO010000005.1"/>
</dbReference>
<proteinExistence type="predicted"/>
<accession>A0ABV9FTK5</accession>
<dbReference type="EMBL" id="JBHSFO010000005">
    <property type="protein sequence ID" value="MFC4604358.1"/>
    <property type="molecule type" value="Genomic_DNA"/>
</dbReference>
<organism evidence="1 2">
    <name type="scientific">Rhodococcus kronopolitis</name>
    <dbReference type="NCBI Taxonomy" id="1460226"/>
    <lineage>
        <taxon>Bacteria</taxon>
        <taxon>Bacillati</taxon>
        <taxon>Actinomycetota</taxon>
        <taxon>Actinomycetes</taxon>
        <taxon>Mycobacteriales</taxon>
        <taxon>Nocardiaceae</taxon>
        <taxon>Rhodococcus</taxon>
    </lineage>
</organism>
<evidence type="ECO:0000313" key="1">
    <source>
        <dbReference type="EMBL" id="MFC4604358.1"/>
    </source>
</evidence>
<comment type="caution">
    <text evidence="1">The sequence shown here is derived from an EMBL/GenBank/DDBJ whole genome shotgun (WGS) entry which is preliminary data.</text>
</comment>
<dbReference type="PANTHER" id="PTHR42923:SF47">
    <property type="entry name" value="BLR3003 PROTEIN"/>
    <property type="match status" value="1"/>
</dbReference>
<keyword evidence="2" id="KW-1185">Reference proteome</keyword>
<dbReference type="SUPFAM" id="SSF51905">
    <property type="entry name" value="FAD/NAD(P)-binding domain"/>
    <property type="match status" value="1"/>
</dbReference>
<dbReference type="Pfam" id="PF13450">
    <property type="entry name" value="NAD_binding_8"/>
    <property type="match status" value="1"/>
</dbReference>
<dbReference type="PRINTS" id="PR00411">
    <property type="entry name" value="PNDRDTASEI"/>
</dbReference>
<dbReference type="Proteomes" id="UP001595914">
    <property type="component" value="Unassembled WGS sequence"/>
</dbReference>
<reference evidence="2" key="1">
    <citation type="journal article" date="2019" name="Int. J. Syst. Evol. Microbiol.">
        <title>The Global Catalogue of Microorganisms (GCM) 10K type strain sequencing project: providing services to taxonomists for standard genome sequencing and annotation.</title>
        <authorList>
            <consortium name="The Broad Institute Genomics Platform"/>
            <consortium name="The Broad Institute Genome Sequencing Center for Infectious Disease"/>
            <person name="Wu L."/>
            <person name="Ma J."/>
        </authorList>
    </citation>
    <scope>NUCLEOTIDE SEQUENCE [LARGE SCALE GENOMIC DNA]</scope>
    <source>
        <strain evidence="2">CCUG 54520</strain>
    </source>
</reference>
<protein>
    <submittedName>
        <fullName evidence="1">FAD-dependent oxidoreductase</fullName>
    </submittedName>
</protein>
<dbReference type="PRINTS" id="PR00368">
    <property type="entry name" value="FADPNR"/>
</dbReference>
<dbReference type="InterPro" id="IPR036188">
    <property type="entry name" value="FAD/NAD-bd_sf"/>
</dbReference>
<dbReference type="InterPro" id="IPR050464">
    <property type="entry name" value="Zeta_carotene_desat/Oxidored"/>
</dbReference>
<dbReference type="Gene3D" id="3.90.660.50">
    <property type="match status" value="1"/>
</dbReference>
<evidence type="ECO:0000313" key="2">
    <source>
        <dbReference type="Proteomes" id="UP001595914"/>
    </source>
</evidence>
<sequence>MTDSVSVIGGGLAGLTAAIACAEAGALVTLHEAHATLGGRARATTGPYLAHDGAHVFYADGPHWRWLDRHHFVDNLCLPPLRALGLLGFRHGDAFRRIPPAGMLRAQLMPWTTAPIDKDFHSWATQHFGHTAATAMANSVGVATYDADTGRLSAAFVWNLFRRIYGPKVPGVRYVTGGWQTVTNRMADHARNLGVRIELGSRIDTLPSMPTIVATELASARALLGDSSLHWQSGHCVMLDLAVRDRRGDLFTVADLDEGGFHECYSMQDRSVAPRGESLFQIDMPVRADESIDKARTRLFHFADLSVPDWRDRVTWQRTATAKGRTGAIDLPGETWRDRPAIDRGSGVYLAGDMVAAPGMRGEIAINSALQAAAAVVAGLKLSGGAQYRGPR</sequence>
<gene>
    <name evidence="1" type="ORF">ACFO6S_11740</name>
</gene>
<dbReference type="Gene3D" id="3.50.50.60">
    <property type="entry name" value="FAD/NAD(P)-binding domain"/>
    <property type="match status" value="1"/>
</dbReference>
<dbReference type="PANTHER" id="PTHR42923">
    <property type="entry name" value="PROTOPORPHYRINOGEN OXIDASE"/>
    <property type="match status" value="1"/>
</dbReference>
<name>A0ABV9FTK5_9NOCA</name>